<protein>
    <submittedName>
        <fullName evidence="1">Uncharacterized protein</fullName>
    </submittedName>
</protein>
<dbReference type="Proteomes" id="UP000067738">
    <property type="component" value="Chromosome"/>
</dbReference>
<dbReference type="AlphaFoldDB" id="A0A0U2TQJ2"/>
<accession>A0A0U2TQJ2</accession>
<sequence>MGGSNRNSPIFIGSEKMVKAEIIENSEVSKENGLIAADNVPNVDVAIEQWDAYQKLCKGLLNETDYQEIIVKEKDENGNYIKVKRHFKKKSVWQKLSRAFNVDTSIVDRDIERTKMGRVREAYYCVRATLPNGRSVESDALCSRSEKGKDKVSDHTIMSTAKTRATNRAIAELIGAGEVSAEEMTAEKAVENQSKFLKEDNS</sequence>
<dbReference type="EMBL" id="CP011266">
    <property type="protein sequence ID" value="ALT68227.1"/>
    <property type="molecule type" value="Genomic_DNA"/>
</dbReference>
<dbReference type="PANTHER" id="PTHR37731">
    <property type="entry name" value="PEPTIDE TRANSPORTER FAMILY PROTEIN"/>
    <property type="match status" value="1"/>
</dbReference>
<evidence type="ECO:0000313" key="2">
    <source>
        <dbReference type="Proteomes" id="UP000067738"/>
    </source>
</evidence>
<organism evidence="1 2">
    <name type="scientific">Methanobrevibacter millerae</name>
    <dbReference type="NCBI Taxonomy" id="230361"/>
    <lineage>
        <taxon>Archaea</taxon>
        <taxon>Methanobacteriati</taxon>
        <taxon>Methanobacteriota</taxon>
        <taxon>Methanomada group</taxon>
        <taxon>Methanobacteria</taxon>
        <taxon>Methanobacteriales</taxon>
        <taxon>Methanobacteriaceae</taxon>
        <taxon>Methanobrevibacter</taxon>
    </lineage>
</organism>
<dbReference type="PANTHER" id="PTHR37731:SF1">
    <property type="entry name" value="PEPTIDE TRANSPORTER FAMILY PROTEIN"/>
    <property type="match status" value="1"/>
</dbReference>
<reference evidence="1 2" key="1">
    <citation type="submission" date="2015-04" db="EMBL/GenBank/DDBJ databases">
        <title>The complete genome sequence of the rumen methanogen Methanobrevibacter millerae SM9.</title>
        <authorList>
            <person name="Leahy S.C."/>
            <person name="Kelly W.J."/>
            <person name="Pacheco D.M."/>
            <person name="Li D."/>
            <person name="Altermann E."/>
            <person name="Attwood G.T."/>
        </authorList>
    </citation>
    <scope>NUCLEOTIDE SEQUENCE [LARGE SCALE GENOMIC DNA]</scope>
    <source>
        <strain evidence="1 2">SM9</strain>
    </source>
</reference>
<dbReference type="PATRIC" id="fig|230361.4.peg.439"/>
<name>A0A0U2TQJ2_9EURY</name>
<evidence type="ECO:0000313" key="1">
    <source>
        <dbReference type="EMBL" id="ALT68227.1"/>
    </source>
</evidence>
<gene>
    <name evidence="1" type="ORF">sm9_0425</name>
</gene>
<proteinExistence type="predicted"/>
<dbReference type="KEGG" id="mmil:sm9_0425"/>
<keyword evidence="2" id="KW-1185">Reference proteome</keyword>